<evidence type="ECO:0000313" key="2">
    <source>
        <dbReference type="EMBL" id="RSV07981.1"/>
    </source>
</evidence>
<dbReference type="Proteomes" id="UP000185161">
    <property type="component" value="Chromosome"/>
</dbReference>
<dbReference type="RefSeq" id="WP_075150958.1">
    <property type="nucleotide sequence ID" value="NZ_QLJG01000004.1"/>
</dbReference>
<name>A0A1L6J828_9SPHN</name>
<reference evidence="2 4" key="3">
    <citation type="submission" date="2018-07" db="EMBL/GenBank/DDBJ databases">
        <title>Genomic and Epidemiologic Investigation of an Indolent Hospital Outbreak.</title>
        <authorList>
            <person name="Johnson R.C."/>
            <person name="Deming C."/>
            <person name="Conlan S."/>
            <person name="Zellmer C.J."/>
            <person name="Michelin A.V."/>
            <person name="Lee-Lin S."/>
            <person name="Thomas P.J."/>
            <person name="Park M."/>
            <person name="Weingarten R.A."/>
            <person name="Less J."/>
            <person name="Dekker J.P."/>
            <person name="Frank K.M."/>
            <person name="Musser K.A."/>
            <person name="Mcquiston J.R."/>
            <person name="Henderson D.K."/>
            <person name="Lau A.F."/>
            <person name="Palmore T.N."/>
            <person name="Segre J.A."/>
        </authorList>
    </citation>
    <scope>NUCLEOTIDE SEQUENCE [LARGE SCALE GENOMIC DNA]</scope>
    <source>
        <strain evidence="2 4">SK-NIH.Env10_0317</strain>
    </source>
</reference>
<proteinExistence type="predicted"/>
<reference evidence="1" key="1">
    <citation type="submission" date="2016-12" db="EMBL/GenBank/DDBJ databases">
        <title>Whole genome sequencing of Sphingomonas koreensis.</title>
        <authorList>
            <person name="Conlan S."/>
            <person name="Thomas P.J."/>
            <person name="Mullikin J."/>
            <person name="Palmore T.N."/>
            <person name="Frank K.M."/>
            <person name="Segre J.A."/>
        </authorList>
    </citation>
    <scope>NUCLEOTIDE SEQUENCE</scope>
    <source>
        <strain evidence="1">ABOJV</strain>
    </source>
</reference>
<evidence type="ECO:0000313" key="4">
    <source>
        <dbReference type="Proteomes" id="UP000286681"/>
    </source>
</evidence>
<accession>A0A1L6J828</accession>
<dbReference type="STRING" id="93064.BRX40_05640"/>
<dbReference type="KEGG" id="skr:BRX40_05640"/>
<evidence type="ECO:0000313" key="3">
    <source>
        <dbReference type="Proteomes" id="UP000185161"/>
    </source>
</evidence>
<sequence>MTLYIRHMAWLQATPKPPAGSKRAELADHAPKLSRLARMKKDGVAPPMPPNPAPHIIDWLTEIGLVGGGGMGAIPVSWQEIVAWQSASGVRLEPWVARLIHRLSTAYVAFSRKAEEENCPPPWRAPVTQRERDTEEARLRLLLG</sequence>
<dbReference type="EMBL" id="QQWO01000001">
    <property type="protein sequence ID" value="RSV07981.1"/>
    <property type="molecule type" value="Genomic_DNA"/>
</dbReference>
<evidence type="ECO:0000313" key="1">
    <source>
        <dbReference type="EMBL" id="APR51987.1"/>
    </source>
</evidence>
<dbReference type="Proteomes" id="UP000286681">
    <property type="component" value="Unassembled WGS sequence"/>
</dbReference>
<protein>
    <submittedName>
        <fullName evidence="1">Uncharacterized protein</fullName>
    </submittedName>
</protein>
<keyword evidence="3" id="KW-1185">Reference proteome</keyword>
<dbReference type="AlphaFoldDB" id="A0A1L6J828"/>
<organism evidence="1 3">
    <name type="scientific">Sphingomonas koreensis</name>
    <dbReference type="NCBI Taxonomy" id="93064"/>
    <lineage>
        <taxon>Bacteria</taxon>
        <taxon>Pseudomonadati</taxon>
        <taxon>Pseudomonadota</taxon>
        <taxon>Alphaproteobacteria</taxon>
        <taxon>Sphingomonadales</taxon>
        <taxon>Sphingomonadaceae</taxon>
        <taxon>Sphingomonas</taxon>
    </lineage>
</organism>
<gene>
    <name evidence="1" type="ORF">BRX40_05640</name>
    <name evidence="2" type="ORF">CA257_00370</name>
</gene>
<reference evidence="3" key="2">
    <citation type="submission" date="2016-12" db="EMBL/GenBank/DDBJ databases">
        <title>Whole genome sequencing of Sphingomonas sp. ABOJV.</title>
        <authorList>
            <person name="Conlan S."/>
            <person name="Thomas P.J."/>
            <person name="Mullikin J."/>
            <person name="Palmore T.N."/>
            <person name="Frank K.M."/>
            <person name="Segre J.A."/>
        </authorList>
    </citation>
    <scope>NUCLEOTIDE SEQUENCE [LARGE SCALE GENOMIC DNA]</scope>
    <source>
        <strain evidence="3">ABOJV</strain>
    </source>
</reference>
<dbReference type="OrthoDB" id="7572223at2"/>
<dbReference type="EMBL" id="CP018820">
    <property type="protein sequence ID" value="APR51987.1"/>
    <property type="molecule type" value="Genomic_DNA"/>
</dbReference>